<dbReference type="RefSeq" id="WP_039428104.1">
    <property type="nucleotide sequence ID" value="NZ_CP061844.1"/>
</dbReference>
<gene>
    <name evidence="4" type="ORF">EA26_13300</name>
</gene>
<evidence type="ECO:0000256" key="2">
    <source>
        <dbReference type="SAM" id="SignalP"/>
    </source>
</evidence>
<evidence type="ECO:0000256" key="1">
    <source>
        <dbReference type="ARBA" id="ARBA00022729"/>
    </source>
</evidence>
<dbReference type="eggNOG" id="COG3637">
    <property type="taxonomic scope" value="Bacteria"/>
</dbReference>
<dbReference type="Gene3D" id="2.40.160.20">
    <property type="match status" value="1"/>
</dbReference>
<dbReference type="Proteomes" id="UP000029994">
    <property type="component" value="Unassembled WGS sequence"/>
</dbReference>
<accession>A0A099LVH0</accession>
<proteinExistence type="predicted"/>
<feature type="chain" id="PRO_5001950747" evidence="2">
    <location>
        <begin position="22"/>
        <end position="193"/>
    </location>
</feature>
<dbReference type="EMBL" id="JMCG01000001">
    <property type="protein sequence ID" value="KGK12238.1"/>
    <property type="molecule type" value="Genomic_DNA"/>
</dbReference>
<evidence type="ECO:0000313" key="5">
    <source>
        <dbReference type="Proteomes" id="UP000029994"/>
    </source>
</evidence>
<dbReference type="InterPro" id="IPR011250">
    <property type="entry name" value="OMP/PagP_B-barrel"/>
</dbReference>
<keyword evidence="1 2" id="KW-0732">Signal</keyword>
<evidence type="ECO:0000313" key="4">
    <source>
        <dbReference type="EMBL" id="KGK12238.1"/>
    </source>
</evidence>
<dbReference type="STRING" id="29495.EA26_13300"/>
<dbReference type="Pfam" id="PF13505">
    <property type="entry name" value="OMP_b-brl"/>
    <property type="match status" value="1"/>
</dbReference>
<sequence length="193" mass="20435">MKMKAIALAILSLAAVSAAQAESKVSGFYVGGGVGSTDFDSDESVDGKADGSALKLIVGYQFNRIVGIEAQYNKYGDIKFTNPVNTWSPTTLSINANLGYSFDNGFRPYGLIGLSALDLSETAQTLEDDKGTAIHFGLGLEYAPPALDGLAFRVGYDTEIFGISTTYVQNSTVVTKDVAYSIGAVYAGVTYKF</sequence>
<feature type="domain" description="Outer membrane protein beta-barrel" evidence="3">
    <location>
        <begin position="7"/>
        <end position="193"/>
    </location>
</feature>
<dbReference type="AlphaFoldDB" id="A0A099LVH0"/>
<evidence type="ECO:0000259" key="3">
    <source>
        <dbReference type="Pfam" id="PF13505"/>
    </source>
</evidence>
<reference evidence="4 5" key="1">
    <citation type="submission" date="2014-04" db="EMBL/GenBank/DDBJ databases">
        <title>Genome sequencing of Vibrio navarrensis strains.</title>
        <authorList>
            <person name="Gladney L.M."/>
            <person name="Katz L.S."/>
            <person name="Marino-Ramirez L."/>
            <person name="Jordan I.K."/>
        </authorList>
    </citation>
    <scope>NUCLEOTIDE SEQUENCE [LARGE SCALE GENOMIC DNA]</scope>
    <source>
        <strain evidence="4 5">ATCC 51183</strain>
    </source>
</reference>
<dbReference type="SUPFAM" id="SSF56925">
    <property type="entry name" value="OMPA-like"/>
    <property type="match status" value="1"/>
</dbReference>
<keyword evidence="5" id="KW-1185">Reference proteome</keyword>
<feature type="signal peptide" evidence="2">
    <location>
        <begin position="1"/>
        <end position="21"/>
    </location>
</feature>
<organism evidence="4 5">
    <name type="scientific">Vibrio navarrensis</name>
    <dbReference type="NCBI Taxonomy" id="29495"/>
    <lineage>
        <taxon>Bacteria</taxon>
        <taxon>Pseudomonadati</taxon>
        <taxon>Pseudomonadota</taxon>
        <taxon>Gammaproteobacteria</taxon>
        <taxon>Vibrionales</taxon>
        <taxon>Vibrionaceae</taxon>
        <taxon>Vibrio</taxon>
    </lineage>
</organism>
<comment type="caution">
    <text evidence="4">The sequence shown here is derived from an EMBL/GenBank/DDBJ whole genome shotgun (WGS) entry which is preliminary data.</text>
</comment>
<dbReference type="InterPro" id="IPR027385">
    <property type="entry name" value="Beta-barrel_OMP"/>
</dbReference>
<dbReference type="GeneID" id="43684130"/>
<name>A0A099LVH0_9VIBR</name>
<protein>
    <submittedName>
        <fullName evidence="4">Membrane protein</fullName>
    </submittedName>
</protein>